<accession>A0A2G9QAW3</accession>
<dbReference type="InterPro" id="IPR013087">
    <property type="entry name" value="Znf_C2H2_type"/>
</dbReference>
<evidence type="ECO:0000313" key="14">
    <source>
        <dbReference type="Proteomes" id="UP000228934"/>
    </source>
</evidence>
<keyword evidence="6" id="KW-0862">Zinc</keyword>
<evidence type="ECO:0000256" key="1">
    <source>
        <dbReference type="ARBA" id="ARBA00004123"/>
    </source>
</evidence>
<evidence type="ECO:0000256" key="2">
    <source>
        <dbReference type="ARBA" id="ARBA00006991"/>
    </source>
</evidence>
<dbReference type="Gene3D" id="3.30.160.60">
    <property type="entry name" value="Classic Zinc Finger"/>
    <property type="match status" value="6"/>
</dbReference>
<dbReference type="GO" id="GO:0008270">
    <property type="term" value="F:zinc ion binding"/>
    <property type="evidence" value="ECO:0007669"/>
    <property type="project" value="UniProtKB-KW"/>
</dbReference>
<dbReference type="Proteomes" id="UP000228934">
    <property type="component" value="Unassembled WGS sequence"/>
</dbReference>
<feature type="domain" description="C2H2-type" evidence="12">
    <location>
        <begin position="75"/>
        <end position="102"/>
    </location>
</feature>
<evidence type="ECO:0000256" key="7">
    <source>
        <dbReference type="ARBA" id="ARBA00023015"/>
    </source>
</evidence>
<dbReference type="PANTHER" id="PTHR23226">
    <property type="entry name" value="ZINC FINGER AND SCAN DOMAIN-CONTAINING"/>
    <property type="match status" value="1"/>
</dbReference>
<feature type="domain" description="C2H2-type" evidence="12">
    <location>
        <begin position="131"/>
        <end position="158"/>
    </location>
</feature>
<dbReference type="EMBL" id="KZ060163">
    <property type="protein sequence ID" value="PIO12716.1"/>
    <property type="molecule type" value="Genomic_DNA"/>
</dbReference>
<evidence type="ECO:0000256" key="3">
    <source>
        <dbReference type="ARBA" id="ARBA00022723"/>
    </source>
</evidence>
<dbReference type="Pfam" id="PF00096">
    <property type="entry name" value="zf-C2H2"/>
    <property type="match status" value="4"/>
</dbReference>
<feature type="non-terminal residue" evidence="13">
    <location>
        <position position="218"/>
    </location>
</feature>
<dbReference type="PANTHER" id="PTHR23226:SF416">
    <property type="entry name" value="FI01424P"/>
    <property type="match status" value="1"/>
</dbReference>
<keyword evidence="7" id="KW-0805">Transcription regulation</keyword>
<keyword evidence="5 11" id="KW-0863">Zinc-finger</keyword>
<evidence type="ECO:0000256" key="5">
    <source>
        <dbReference type="ARBA" id="ARBA00022771"/>
    </source>
</evidence>
<evidence type="ECO:0000256" key="11">
    <source>
        <dbReference type="PROSITE-ProRule" id="PRU00042"/>
    </source>
</evidence>
<keyword evidence="8" id="KW-0238">DNA-binding</keyword>
<proteinExistence type="inferred from homology"/>
<protein>
    <recommendedName>
        <fullName evidence="12">C2H2-type domain-containing protein</fullName>
    </recommendedName>
</protein>
<dbReference type="OrthoDB" id="8113227at2759"/>
<keyword evidence="4" id="KW-0677">Repeat</keyword>
<evidence type="ECO:0000256" key="9">
    <source>
        <dbReference type="ARBA" id="ARBA00023163"/>
    </source>
</evidence>
<sequence>CGKGFLKKETLIIHQRNHTGERPYLCSECGKCFIEKKRLLRHQVNHTETSHRSGSFAQEGAVVEHQRSHTGERPYACPECGKSFSYTGSLVKHRRNHTGERPYSCSECGKCFSVKGHLVQHQRIHMDERPSSCSECGKFFNHKGNLLKHQRRHTAERPRCIQSAGNGIQIKKIEDIRENPPADSYDKWTMTFSGGTVESIEHLEDKKIVFQRGTSRQK</sequence>
<dbReference type="FunFam" id="3.30.160.60:FF:000200">
    <property type="entry name" value="zinc finger protein 510 isoform X2"/>
    <property type="match status" value="1"/>
</dbReference>
<dbReference type="FunFam" id="3.30.160.60:FF:002343">
    <property type="entry name" value="Zinc finger protein 33A"/>
    <property type="match status" value="3"/>
</dbReference>
<keyword evidence="3" id="KW-0479">Metal-binding</keyword>
<evidence type="ECO:0000313" key="13">
    <source>
        <dbReference type="EMBL" id="PIO12716.1"/>
    </source>
</evidence>
<evidence type="ECO:0000256" key="6">
    <source>
        <dbReference type="ARBA" id="ARBA00022833"/>
    </source>
</evidence>
<organism evidence="13 14">
    <name type="scientific">Aquarana catesbeiana</name>
    <name type="common">American bullfrog</name>
    <name type="synonym">Rana catesbeiana</name>
    <dbReference type="NCBI Taxonomy" id="8400"/>
    <lineage>
        <taxon>Eukaryota</taxon>
        <taxon>Metazoa</taxon>
        <taxon>Chordata</taxon>
        <taxon>Craniata</taxon>
        <taxon>Vertebrata</taxon>
        <taxon>Euteleostomi</taxon>
        <taxon>Amphibia</taxon>
        <taxon>Batrachia</taxon>
        <taxon>Anura</taxon>
        <taxon>Neobatrachia</taxon>
        <taxon>Ranoidea</taxon>
        <taxon>Ranidae</taxon>
        <taxon>Aquarana</taxon>
    </lineage>
</organism>
<keyword evidence="9" id="KW-0804">Transcription</keyword>
<evidence type="ECO:0000256" key="4">
    <source>
        <dbReference type="ARBA" id="ARBA00022737"/>
    </source>
</evidence>
<evidence type="ECO:0000256" key="8">
    <source>
        <dbReference type="ARBA" id="ARBA00023125"/>
    </source>
</evidence>
<dbReference type="PROSITE" id="PS00028">
    <property type="entry name" value="ZINC_FINGER_C2H2_1"/>
    <property type="match status" value="4"/>
</dbReference>
<dbReference type="SMART" id="SM00355">
    <property type="entry name" value="ZnF_C2H2"/>
    <property type="match status" value="4"/>
</dbReference>
<name>A0A2G9QAW3_AQUCT</name>
<evidence type="ECO:0000259" key="12">
    <source>
        <dbReference type="PROSITE" id="PS50157"/>
    </source>
</evidence>
<feature type="non-terminal residue" evidence="13">
    <location>
        <position position="1"/>
    </location>
</feature>
<comment type="similarity">
    <text evidence="2">Belongs to the krueppel C2H2-type zinc-finger protein family.</text>
</comment>
<feature type="domain" description="C2H2-type" evidence="12">
    <location>
        <begin position="103"/>
        <end position="130"/>
    </location>
</feature>
<keyword evidence="10" id="KW-0539">Nucleus</keyword>
<feature type="domain" description="C2H2-type" evidence="12">
    <location>
        <begin position="55"/>
        <end position="74"/>
    </location>
</feature>
<keyword evidence="14" id="KW-1185">Reference proteome</keyword>
<reference evidence="14" key="1">
    <citation type="journal article" date="2017" name="Nat. Commun.">
        <title>The North American bullfrog draft genome provides insight into hormonal regulation of long noncoding RNA.</title>
        <authorList>
            <person name="Hammond S.A."/>
            <person name="Warren R.L."/>
            <person name="Vandervalk B.P."/>
            <person name="Kucuk E."/>
            <person name="Khan H."/>
            <person name="Gibb E.A."/>
            <person name="Pandoh P."/>
            <person name="Kirk H."/>
            <person name="Zhao Y."/>
            <person name="Jones M."/>
            <person name="Mungall A.J."/>
            <person name="Coope R."/>
            <person name="Pleasance S."/>
            <person name="Moore R.A."/>
            <person name="Holt R.A."/>
            <person name="Round J.M."/>
            <person name="Ohora S."/>
            <person name="Walle B.V."/>
            <person name="Veldhoen N."/>
            <person name="Helbing C.C."/>
            <person name="Birol I."/>
        </authorList>
    </citation>
    <scope>NUCLEOTIDE SEQUENCE [LARGE SCALE GENOMIC DNA]</scope>
</reference>
<dbReference type="GO" id="GO:0000978">
    <property type="term" value="F:RNA polymerase II cis-regulatory region sequence-specific DNA binding"/>
    <property type="evidence" value="ECO:0007669"/>
    <property type="project" value="TreeGrafter"/>
</dbReference>
<dbReference type="SUPFAM" id="SSF57667">
    <property type="entry name" value="beta-beta-alpha zinc fingers"/>
    <property type="match status" value="3"/>
</dbReference>
<feature type="domain" description="C2H2-type" evidence="12">
    <location>
        <begin position="1"/>
        <end position="23"/>
    </location>
</feature>
<dbReference type="InterPro" id="IPR036236">
    <property type="entry name" value="Znf_C2H2_sf"/>
</dbReference>
<dbReference type="GO" id="GO:0005634">
    <property type="term" value="C:nucleus"/>
    <property type="evidence" value="ECO:0007669"/>
    <property type="project" value="UniProtKB-SubCell"/>
</dbReference>
<gene>
    <name evidence="13" type="ORF">AB205_0219310</name>
</gene>
<dbReference type="AlphaFoldDB" id="A0A2G9QAW3"/>
<dbReference type="GO" id="GO:0000981">
    <property type="term" value="F:DNA-binding transcription factor activity, RNA polymerase II-specific"/>
    <property type="evidence" value="ECO:0007669"/>
    <property type="project" value="TreeGrafter"/>
</dbReference>
<dbReference type="PROSITE" id="PS50157">
    <property type="entry name" value="ZINC_FINGER_C2H2_2"/>
    <property type="match status" value="6"/>
</dbReference>
<comment type="subcellular location">
    <subcellularLocation>
        <location evidence="1">Nucleus</location>
    </subcellularLocation>
</comment>
<evidence type="ECO:0000256" key="10">
    <source>
        <dbReference type="ARBA" id="ARBA00023242"/>
    </source>
</evidence>
<feature type="domain" description="C2H2-type" evidence="12">
    <location>
        <begin position="24"/>
        <end position="51"/>
    </location>
</feature>